<proteinExistence type="predicted"/>
<name>G0TSS8_TRYVY</name>
<organism evidence="2">
    <name type="scientific">Trypanosoma vivax (strain Y486)</name>
    <dbReference type="NCBI Taxonomy" id="1055687"/>
    <lineage>
        <taxon>Eukaryota</taxon>
        <taxon>Discoba</taxon>
        <taxon>Euglenozoa</taxon>
        <taxon>Kinetoplastea</taxon>
        <taxon>Metakinetoplastina</taxon>
        <taxon>Trypanosomatida</taxon>
        <taxon>Trypanosomatidae</taxon>
        <taxon>Trypanosoma</taxon>
        <taxon>Duttonella</taxon>
    </lineage>
</organism>
<dbReference type="OMA" id="YDISCAF"/>
<reference evidence="2" key="1">
    <citation type="journal article" date="2012" name="Proc. Natl. Acad. Sci. U.S.A.">
        <title>Antigenic diversity is generated by distinct evolutionary mechanisms in African trypanosome species.</title>
        <authorList>
            <person name="Jackson A.P."/>
            <person name="Berry A."/>
            <person name="Aslett M."/>
            <person name="Allison H.C."/>
            <person name="Burton P."/>
            <person name="Vavrova-Anderson J."/>
            <person name="Brown R."/>
            <person name="Browne H."/>
            <person name="Corton N."/>
            <person name="Hauser H."/>
            <person name="Gamble J."/>
            <person name="Gilderthorp R."/>
            <person name="Marcello L."/>
            <person name="McQuillan J."/>
            <person name="Otto T.D."/>
            <person name="Quail M.A."/>
            <person name="Sanders M.J."/>
            <person name="van Tonder A."/>
            <person name="Ginger M.L."/>
            <person name="Field M.C."/>
            <person name="Barry J.D."/>
            <person name="Hertz-Fowler C."/>
            <person name="Berriman M."/>
        </authorList>
    </citation>
    <scope>NUCLEOTIDE SEQUENCE</scope>
    <source>
        <strain evidence="2">Y486</strain>
    </source>
</reference>
<dbReference type="EMBL" id="HE573019">
    <property type="protein sequence ID" value="CCC47006.1"/>
    <property type="molecule type" value="Genomic_DNA"/>
</dbReference>
<protein>
    <submittedName>
        <fullName evidence="2">Uncharacterized protein</fullName>
    </submittedName>
</protein>
<dbReference type="VEuPathDB" id="TriTrypDB:TvY486_0301930"/>
<sequence length="363" mass="40851">MTATQVLAMRSVITSASRDAQPRYNLTVFPYYRDRLACDPLNYFCVYSYYEFKWNDTVDEAERNVRELVDAMVEAVGQAFNESHRHWKRLPSQVQCAHVLRAVMNMPTAPISPSLITSHVFKDIWGHRGRRGTELDDNASQAGGSIYLSKQMGASSSFSPQRRRSSVSHLSVRTTGKERKEEDLMFNLLTQQWQPPHIGPRCRLVLDIVASRKSLGEDPLSSRPYRLGQRVHQYTKKRYATEVMATFVGISDNNNTLVGRDILYPYRITGGGAASTEMKTMKSGRRPSSMSGFLPMHRRSMADILSSANSGNMSAVLGMLEKMLSGSIPAPRITPLPPSNVEKVDNLRLLVCYPSLEDENDVH</sequence>
<evidence type="ECO:0000256" key="1">
    <source>
        <dbReference type="SAM" id="MobiDB-lite"/>
    </source>
</evidence>
<dbReference type="AlphaFoldDB" id="G0TSS8"/>
<evidence type="ECO:0000313" key="2">
    <source>
        <dbReference type="EMBL" id="CCC47006.1"/>
    </source>
</evidence>
<accession>G0TSS8</accession>
<gene>
    <name evidence="2" type="ORF">TVY486_0301930</name>
</gene>
<feature type="region of interest" description="Disordered" evidence="1">
    <location>
        <begin position="153"/>
        <end position="176"/>
    </location>
</feature>